<dbReference type="PROSITE" id="PS51257">
    <property type="entry name" value="PROKAR_LIPOPROTEIN"/>
    <property type="match status" value="1"/>
</dbReference>
<dbReference type="GO" id="GO:0071555">
    <property type="term" value="P:cell wall organization"/>
    <property type="evidence" value="ECO:0007669"/>
    <property type="project" value="TreeGrafter"/>
</dbReference>
<dbReference type="EMBL" id="CP058649">
    <property type="protein sequence ID" value="QUI22384.1"/>
    <property type="molecule type" value="Genomic_DNA"/>
</dbReference>
<keyword evidence="4" id="KW-0732">Signal</keyword>
<proteinExistence type="inferred from homology"/>
<dbReference type="InterPro" id="IPR012338">
    <property type="entry name" value="Beta-lactam/transpept-like"/>
</dbReference>
<dbReference type="RefSeq" id="WP_212697868.1">
    <property type="nucleotide sequence ID" value="NZ_CP058649.1"/>
</dbReference>
<dbReference type="InterPro" id="IPR001460">
    <property type="entry name" value="PCN-bd_Tpept"/>
</dbReference>
<feature type="domain" description="Penicillin-binding protein transpeptidase" evidence="9">
    <location>
        <begin position="41"/>
        <end position="260"/>
    </location>
</feature>
<comment type="similarity">
    <text evidence="2 8">Belongs to the class-D beta-lactamase family.</text>
</comment>
<keyword evidence="6 8" id="KW-0046">Antibiotic resistance</keyword>
<dbReference type="PANTHER" id="PTHR30627:SF6">
    <property type="entry name" value="BETA-LACTAMASE YBXI-RELATED"/>
    <property type="match status" value="1"/>
</dbReference>
<dbReference type="Pfam" id="PF00905">
    <property type="entry name" value="Transpeptidase"/>
    <property type="match status" value="1"/>
</dbReference>
<evidence type="ECO:0000256" key="7">
    <source>
        <dbReference type="PIRSR" id="PIRSR602137-50"/>
    </source>
</evidence>
<protein>
    <recommendedName>
        <fullName evidence="3 8">Beta-lactamase</fullName>
        <ecNumber evidence="3 8">3.5.2.6</ecNumber>
    </recommendedName>
</protein>
<dbReference type="PANTHER" id="PTHR30627">
    <property type="entry name" value="PEPTIDOGLYCAN D,D-TRANSPEPTIDASE"/>
    <property type="match status" value="1"/>
</dbReference>
<dbReference type="SUPFAM" id="SSF56601">
    <property type="entry name" value="beta-lactamase/transpeptidase-like"/>
    <property type="match status" value="1"/>
</dbReference>
<dbReference type="Gene3D" id="3.40.710.10">
    <property type="entry name" value="DD-peptidase/beta-lactamase superfamily"/>
    <property type="match status" value="1"/>
</dbReference>
<dbReference type="GO" id="GO:0008658">
    <property type="term" value="F:penicillin binding"/>
    <property type="evidence" value="ECO:0007669"/>
    <property type="project" value="InterPro"/>
</dbReference>
<dbReference type="GO" id="GO:0046677">
    <property type="term" value="P:response to antibiotic"/>
    <property type="evidence" value="ECO:0007669"/>
    <property type="project" value="UniProtKB-UniRule"/>
</dbReference>
<dbReference type="InterPro" id="IPR002137">
    <property type="entry name" value="Beta-lactam_class-D_AS"/>
</dbReference>
<evidence type="ECO:0000256" key="8">
    <source>
        <dbReference type="RuleBase" id="RU361140"/>
    </source>
</evidence>
<evidence type="ECO:0000256" key="4">
    <source>
        <dbReference type="ARBA" id="ARBA00022729"/>
    </source>
</evidence>
<dbReference type="GO" id="GO:0017001">
    <property type="term" value="P:antibiotic catabolic process"/>
    <property type="evidence" value="ECO:0007669"/>
    <property type="project" value="InterPro"/>
</dbReference>
<evidence type="ECO:0000256" key="3">
    <source>
        <dbReference type="ARBA" id="ARBA00012865"/>
    </source>
</evidence>
<evidence type="ECO:0000256" key="1">
    <source>
        <dbReference type="ARBA" id="ARBA00001526"/>
    </source>
</evidence>
<dbReference type="GO" id="GO:0008800">
    <property type="term" value="F:beta-lactamase activity"/>
    <property type="evidence" value="ECO:0007669"/>
    <property type="project" value="UniProtKB-UniRule"/>
</dbReference>
<dbReference type="EC" id="3.5.2.6" evidence="3 8"/>
<dbReference type="PROSITE" id="PS00337">
    <property type="entry name" value="BETA_LACTAMASE_D"/>
    <property type="match status" value="1"/>
</dbReference>
<evidence type="ECO:0000313" key="11">
    <source>
        <dbReference type="Proteomes" id="UP000683246"/>
    </source>
</evidence>
<dbReference type="GO" id="GO:0005886">
    <property type="term" value="C:plasma membrane"/>
    <property type="evidence" value="ECO:0007669"/>
    <property type="project" value="TreeGrafter"/>
</dbReference>
<evidence type="ECO:0000256" key="2">
    <source>
        <dbReference type="ARBA" id="ARBA00007898"/>
    </source>
</evidence>
<feature type="active site" description="Acyl-ester intermediate" evidence="7">
    <location>
        <position position="69"/>
    </location>
</feature>
<organism evidence="10 11">
    <name type="scientific">Vallitalea pronyensis</name>
    <dbReference type="NCBI Taxonomy" id="1348613"/>
    <lineage>
        <taxon>Bacteria</taxon>
        <taxon>Bacillati</taxon>
        <taxon>Bacillota</taxon>
        <taxon>Clostridia</taxon>
        <taxon>Lachnospirales</taxon>
        <taxon>Vallitaleaceae</taxon>
        <taxon>Vallitalea</taxon>
    </lineage>
</organism>
<evidence type="ECO:0000256" key="6">
    <source>
        <dbReference type="ARBA" id="ARBA00023251"/>
    </source>
</evidence>
<dbReference type="AlphaFoldDB" id="A0A8J8MIU9"/>
<feature type="modified residue" description="N6-carboxylysine" evidence="7">
    <location>
        <position position="72"/>
    </location>
</feature>
<gene>
    <name evidence="10" type="ORF">HZI73_08750</name>
</gene>
<reference evidence="10" key="1">
    <citation type="submission" date="2020-07" db="EMBL/GenBank/DDBJ databases">
        <title>Vallitalea pronyensis genome.</title>
        <authorList>
            <person name="Postec A."/>
        </authorList>
    </citation>
    <scope>NUCLEOTIDE SEQUENCE</scope>
    <source>
        <strain evidence="10">FatNI3</strain>
    </source>
</reference>
<evidence type="ECO:0000259" key="9">
    <source>
        <dbReference type="Pfam" id="PF00905"/>
    </source>
</evidence>
<dbReference type="InterPro" id="IPR050515">
    <property type="entry name" value="Beta-lactam/transpept"/>
</dbReference>
<name>A0A8J8MIU9_9FIRM</name>
<dbReference type="Proteomes" id="UP000683246">
    <property type="component" value="Chromosome"/>
</dbReference>
<evidence type="ECO:0000256" key="5">
    <source>
        <dbReference type="ARBA" id="ARBA00022801"/>
    </source>
</evidence>
<comment type="catalytic activity">
    <reaction evidence="1 8">
        <text>a beta-lactam + H2O = a substituted beta-amino acid</text>
        <dbReference type="Rhea" id="RHEA:20401"/>
        <dbReference type="ChEBI" id="CHEBI:15377"/>
        <dbReference type="ChEBI" id="CHEBI:35627"/>
        <dbReference type="ChEBI" id="CHEBI:140347"/>
        <dbReference type="EC" id="3.5.2.6"/>
    </reaction>
</comment>
<keyword evidence="11" id="KW-1185">Reference proteome</keyword>
<dbReference type="KEGG" id="vpy:HZI73_08750"/>
<evidence type="ECO:0000313" key="10">
    <source>
        <dbReference type="EMBL" id="QUI22384.1"/>
    </source>
</evidence>
<accession>A0A8J8MIU9</accession>
<sequence>MHKWLLIVGVMLILTGCIKKQFLGDEEKQIAFEDYFDGFEGSFIMLDEQTNDYLIYNEELIETQVSPCSTFKILNALIGLETGVIQDANHMYKWDGTTYNMEAWNGDHTLASAIKYSVVWYYKRLAKEVGLSQMQHYMDLVKYGNGDISGGLTEFWIMSSLKISPREQVDLLRDLYQDKLPFTSDNMAIVRDILVLEDTEDYTLSGKTGSGRTGKDEELIGWFVGTVQREGHRHHFAVFIQGKNDTSGYKAKDIARQILKDLDLINALEE</sequence>
<keyword evidence="5 8" id="KW-0378">Hydrolase</keyword>